<evidence type="ECO:0000313" key="5">
    <source>
        <dbReference type="EMBL" id="KAJ4396250.1"/>
    </source>
</evidence>
<dbReference type="InterPro" id="IPR032387">
    <property type="entry name" value="ACAS_N"/>
</dbReference>
<gene>
    <name evidence="5" type="ORF">N0V93_000469</name>
</gene>
<dbReference type="EMBL" id="JAPEVB010000001">
    <property type="protein sequence ID" value="KAJ4396250.1"/>
    <property type="molecule type" value="Genomic_DNA"/>
</dbReference>
<feature type="domain" description="AMP-binding enzyme C-terminal" evidence="3">
    <location>
        <begin position="553"/>
        <end position="636"/>
    </location>
</feature>
<protein>
    <recommendedName>
        <fullName evidence="7">Propionate--CoA ligase</fullName>
    </recommendedName>
</protein>
<dbReference type="Pfam" id="PF16177">
    <property type="entry name" value="ACAS_N"/>
    <property type="match status" value="1"/>
</dbReference>
<dbReference type="InterPro" id="IPR045851">
    <property type="entry name" value="AMP-bd_C_sf"/>
</dbReference>
<sequence>MSHPQDELYNSSISSPENFWAHQASFLDWHKQPATILRKYTKALPNNQISHPHWEWFPDGELNTCYNCVDRHVAQGHGDQVAIYYDSPVTATKQTITYKQLLDDVQVFAAVLRDEGVRKGDTVLVYMPMHPAVITGILAISRLGAIHAVVFGGFAPAALAQRIDASRPRAILTASCGIDGNKPPIPYQAYLTEAEGLAKWKTPRTIVWQRKELEWHPLRREKGERNWNRLARSAALRGSRVRECVPVKGTDGAYVIYTSGTTGLPKGVVREAGGHAVGLHSSMRAMFGIQGPGDVIATLSDIGWVVSHSYTLYGPLLVGAATVLYEGKPVGTPDASAFWRMIKEYKVNAMFTAPTALRAIRKDDPENTHLTRIGEQGGLRSLRAMFLAGERSEPAIITMYEKLLAKYGDDKIGGAKVIDNWWSSESGSPISGISMAAHIVQGNTPRPPLAIKPGSAGKPMPGFDVRVVDDEGNEVEKGKMGNIVLKMPLAPTAFRTLWEDEKRFYSGYLKRFNGKWLDTGDAGIVDQDGYVHIMARSDDIINVAAHRLSTGTLEQAITSHPQVTEACVVSIPDALKGALPFAFVLTSPSCTLDDARLLAEIQKLVRTQVGAIASLGGMIRTKSNAKPIIPKTRSGKTLRRVLRELLENGVHGESEKTVSVPSTVEDASVVETARGAVREYFEKKGTAHKAIEARPKL</sequence>
<dbReference type="Gene3D" id="3.30.300.30">
    <property type="match status" value="1"/>
</dbReference>
<evidence type="ECO:0008006" key="7">
    <source>
        <dbReference type="Google" id="ProtNLM"/>
    </source>
</evidence>
<dbReference type="InterPro" id="IPR042099">
    <property type="entry name" value="ANL_N_sf"/>
</dbReference>
<evidence type="ECO:0000259" key="4">
    <source>
        <dbReference type="Pfam" id="PF16177"/>
    </source>
</evidence>
<keyword evidence="6" id="KW-1185">Reference proteome</keyword>
<dbReference type="SUPFAM" id="SSF56801">
    <property type="entry name" value="Acetyl-CoA synthetase-like"/>
    <property type="match status" value="1"/>
</dbReference>
<feature type="domain" description="AMP-dependent synthetase/ligase" evidence="2">
    <location>
        <begin position="72"/>
        <end position="488"/>
    </location>
</feature>
<dbReference type="Pfam" id="PF13193">
    <property type="entry name" value="AMP-binding_C"/>
    <property type="match status" value="1"/>
</dbReference>
<dbReference type="AlphaFoldDB" id="A0A9W8Z296"/>
<dbReference type="GO" id="GO:0050218">
    <property type="term" value="F:propionate-CoA ligase activity"/>
    <property type="evidence" value="ECO:0007669"/>
    <property type="project" value="TreeGrafter"/>
</dbReference>
<dbReference type="InterPro" id="IPR000873">
    <property type="entry name" value="AMP-dep_synth/lig_dom"/>
</dbReference>
<proteinExistence type="inferred from homology"/>
<dbReference type="Proteomes" id="UP001140453">
    <property type="component" value="Unassembled WGS sequence"/>
</dbReference>
<evidence type="ECO:0000259" key="2">
    <source>
        <dbReference type="Pfam" id="PF00501"/>
    </source>
</evidence>
<evidence type="ECO:0000259" key="3">
    <source>
        <dbReference type="Pfam" id="PF13193"/>
    </source>
</evidence>
<organism evidence="5 6">
    <name type="scientific">Gnomoniopsis smithogilvyi</name>
    <dbReference type="NCBI Taxonomy" id="1191159"/>
    <lineage>
        <taxon>Eukaryota</taxon>
        <taxon>Fungi</taxon>
        <taxon>Dikarya</taxon>
        <taxon>Ascomycota</taxon>
        <taxon>Pezizomycotina</taxon>
        <taxon>Sordariomycetes</taxon>
        <taxon>Sordariomycetidae</taxon>
        <taxon>Diaporthales</taxon>
        <taxon>Gnomoniaceae</taxon>
        <taxon>Gnomoniopsis</taxon>
    </lineage>
</organism>
<dbReference type="InterPro" id="IPR020845">
    <property type="entry name" value="AMP-binding_CS"/>
</dbReference>
<reference evidence="5" key="1">
    <citation type="submission" date="2022-10" db="EMBL/GenBank/DDBJ databases">
        <title>Tapping the CABI collections for fungal endophytes: first genome assemblies for Collariella, Neodidymelliopsis, Ascochyta clinopodiicola, Didymella pomorum, Didymosphaeria variabile, Neocosmospora piperis and Neocucurbitaria cava.</title>
        <authorList>
            <person name="Hill R."/>
        </authorList>
    </citation>
    <scope>NUCLEOTIDE SEQUENCE</scope>
    <source>
        <strain evidence="5">IMI 355082</strain>
    </source>
</reference>
<dbReference type="PROSITE" id="PS00455">
    <property type="entry name" value="AMP_BINDING"/>
    <property type="match status" value="1"/>
</dbReference>
<dbReference type="InterPro" id="IPR025110">
    <property type="entry name" value="AMP-bd_C"/>
</dbReference>
<evidence type="ECO:0000256" key="1">
    <source>
        <dbReference type="ARBA" id="ARBA00006432"/>
    </source>
</evidence>
<dbReference type="PANTHER" id="PTHR43347:SF3">
    <property type="entry name" value="ACYL-COA SYNTHETASE SHORT-CHAIN FAMILY MEMBER 3, MITOCHONDRIAL"/>
    <property type="match status" value="1"/>
</dbReference>
<dbReference type="OrthoDB" id="1706066at2759"/>
<name>A0A9W8Z296_9PEZI</name>
<comment type="caution">
    <text evidence="5">The sequence shown here is derived from an EMBL/GenBank/DDBJ whole genome shotgun (WGS) entry which is preliminary data.</text>
</comment>
<dbReference type="Pfam" id="PF00501">
    <property type="entry name" value="AMP-binding"/>
    <property type="match status" value="1"/>
</dbReference>
<dbReference type="Gene3D" id="3.40.50.12780">
    <property type="entry name" value="N-terminal domain of ligase-like"/>
    <property type="match status" value="1"/>
</dbReference>
<evidence type="ECO:0000313" key="6">
    <source>
        <dbReference type="Proteomes" id="UP001140453"/>
    </source>
</evidence>
<accession>A0A9W8Z296</accession>
<feature type="domain" description="Acetyl-coenzyme A synthetase N-terminal" evidence="4">
    <location>
        <begin position="6"/>
        <end position="68"/>
    </location>
</feature>
<dbReference type="PANTHER" id="PTHR43347">
    <property type="entry name" value="ACYL-COA SYNTHETASE"/>
    <property type="match status" value="1"/>
</dbReference>
<comment type="similarity">
    <text evidence="1">Belongs to the ATP-dependent AMP-binding enzyme family.</text>
</comment>